<organism evidence="2 3">
    <name type="scientific">Adonisia turfae CCMR0081</name>
    <dbReference type="NCBI Taxonomy" id="2292702"/>
    <lineage>
        <taxon>Bacteria</taxon>
        <taxon>Bacillati</taxon>
        <taxon>Cyanobacteriota</taxon>
        <taxon>Adonisia</taxon>
        <taxon>Adonisia turfae</taxon>
    </lineage>
</organism>
<keyword evidence="1" id="KW-0812">Transmembrane</keyword>
<sequence length="555" mass="61776">MSDLTKYTEAIKLEDDLSEPTLGSVIKDDTILMGTWASLAIGSFLYLQPFGLISLVALAYLGYRDVKATSKKQAKKESDRKESELAEAVIQQEEKLLEAQFKQLESTQPEQARAQQSEFVDNPWLKNRKPRYEGEVYASPEDKVSSQSDVSPEVKVEQARFRAPSVSELTKIPIHERAEKLLEDLALSGCDLRGLIHDPIVAVTGEQQSGKSTLLVILSVFESALLDKEIHYATTDSDIYPFRFTSVVDCPEGYKDEVEAVSKLVKGRASGHSWLFDELTKQSRETITQPLWNQLLTGFVKTRASARLVIHGKTLSAMGVPMGFNEQAKQEATILRAKRMSEAVGVAERRKLAHGGRYPSGKYVYLEMDSDKLADSQDCITLPDWLQFELNDEGSPCYVRSLLAYFPELQGMVQPKSYEPVPVKSVEVVSDGMDAVRKSLDNIWSVSAPHPAAEETSTDDSGIESNAQMFASSVVRYLEDKAVPKITLAQLLANCYELKKYLKLGSHDEAIRAKGRETARILTKKAAAMKLLKIDERGQSITIWPPESPLFGGVR</sequence>
<dbReference type="Proteomes" id="UP000481033">
    <property type="component" value="Unassembled WGS sequence"/>
</dbReference>
<evidence type="ECO:0000313" key="3">
    <source>
        <dbReference type="Proteomes" id="UP000481033"/>
    </source>
</evidence>
<dbReference type="AlphaFoldDB" id="A0A6M0RSH4"/>
<proteinExistence type="predicted"/>
<dbReference type="RefSeq" id="WP_163701613.1">
    <property type="nucleotide sequence ID" value="NZ_QXHD01000004.1"/>
</dbReference>
<name>A0A6M0RSH4_9CYAN</name>
<gene>
    <name evidence="2" type="ORF">DXZ20_24660</name>
</gene>
<feature type="transmembrane region" description="Helical" evidence="1">
    <location>
        <begin position="36"/>
        <end position="63"/>
    </location>
</feature>
<keyword evidence="3" id="KW-1185">Reference proteome</keyword>
<accession>A0A6M0RSH4</accession>
<protein>
    <submittedName>
        <fullName evidence="2">Uncharacterized protein</fullName>
    </submittedName>
</protein>
<comment type="caution">
    <text evidence="2">The sequence shown here is derived from an EMBL/GenBank/DDBJ whole genome shotgun (WGS) entry which is preliminary data.</text>
</comment>
<evidence type="ECO:0000313" key="2">
    <source>
        <dbReference type="EMBL" id="NEZ58773.1"/>
    </source>
</evidence>
<reference evidence="2 3" key="1">
    <citation type="journal article" date="2020" name="Microb. Ecol.">
        <title>Ecogenomics of the Marine Benthic Filamentous Cyanobacterium Adonisia.</title>
        <authorList>
            <person name="Walter J.M."/>
            <person name="Coutinho F.H."/>
            <person name="Leomil L."/>
            <person name="Hargreaves P.I."/>
            <person name="Campeao M.E."/>
            <person name="Vieira V.V."/>
            <person name="Silva B.S."/>
            <person name="Fistarol G.O."/>
            <person name="Salomon P.S."/>
            <person name="Sawabe T."/>
            <person name="Mino S."/>
            <person name="Hosokawa M."/>
            <person name="Miyashita H."/>
            <person name="Maruyama F."/>
            <person name="van Verk M.C."/>
            <person name="Dutilh B.E."/>
            <person name="Thompson C.C."/>
            <person name="Thompson F.L."/>
        </authorList>
    </citation>
    <scope>NUCLEOTIDE SEQUENCE [LARGE SCALE GENOMIC DNA]</scope>
    <source>
        <strain evidence="2 3">CCMR0081</strain>
    </source>
</reference>
<keyword evidence="1" id="KW-1133">Transmembrane helix</keyword>
<evidence type="ECO:0000256" key="1">
    <source>
        <dbReference type="SAM" id="Phobius"/>
    </source>
</evidence>
<keyword evidence="1" id="KW-0472">Membrane</keyword>
<dbReference type="EMBL" id="QXHD01000004">
    <property type="protein sequence ID" value="NEZ58773.1"/>
    <property type="molecule type" value="Genomic_DNA"/>
</dbReference>